<dbReference type="PROSITE" id="PS50883">
    <property type="entry name" value="EAL"/>
    <property type="match status" value="1"/>
</dbReference>
<proteinExistence type="predicted"/>
<feature type="domain" description="EAL" evidence="2">
    <location>
        <begin position="309"/>
        <end position="558"/>
    </location>
</feature>
<feature type="domain" description="GGDEF" evidence="3">
    <location>
        <begin position="168"/>
        <end position="300"/>
    </location>
</feature>
<dbReference type="InterPro" id="IPR000160">
    <property type="entry name" value="GGDEF_dom"/>
</dbReference>
<reference evidence="4 5" key="1">
    <citation type="submission" date="2018-07" db="EMBL/GenBank/DDBJ databases">
        <title>The draft genome of Phyllobacterium salinisoli.</title>
        <authorList>
            <person name="Liu L."/>
            <person name="Li L."/>
            <person name="Zhang X."/>
            <person name="Liang L."/>
        </authorList>
    </citation>
    <scope>NUCLEOTIDE SEQUENCE [LARGE SCALE GENOMIC DNA]</scope>
    <source>
        <strain evidence="4 5">LLAN61</strain>
    </source>
</reference>
<accession>A0A368K689</accession>
<keyword evidence="5" id="KW-1185">Reference proteome</keyword>
<dbReference type="SMART" id="SM00267">
    <property type="entry name" value="GGDEF"/>
    <property type="match status" value="1"/>
</dbReference>
<evidence type="ECO:0000256" key="1">
    <source>
        <dbReference type="SAM" id="Phobius"/>
    </source>
</evidence>
<dbReference type="AlphaFoldDB" id="A0A368K689"/>
<dbReference type="Gene3D" id="3.20.20.450">
    <property type="entry name" value="EAL domain"/>
    <property type="match status" value="1"/>
</dbReference>
<keyword evidence="1" id="KW-1133">Transmembrane helix</keyword>
<evidence type="ECO:0000313" key="4">
    <source>
        <dbReference type="EMBL" id="RCS24906.1"/>
    </source>
</evidence>
<dbReference type="Proteomes" id="UP000253420">
    <property type="component" value="Unassembled WGS sequence"/>
</dbReference>
<dbReference type="PANTHER" id="PTHR44757">
    <property type="entry name" value="DIGUANYLATE CYCLASE DGCP"/>
    <property type="match status" value="1"/>
</dbReference>
<name>A0A368K689_9HYPH</name>
<dbReference type="PROSITE" id="PS50887">
    <property type="entry name" value="GGDEF"/>
    <property type="match status" value="1"/>
</dbReference>
<dbReference type="SUPFAM" id="SSF141868">
    <property type="entry name" value="EAL domain-like"/>
    <property type="match status" value="1"/>
</dbReference>
<dbReference type="InterPro" id="IPR052155">
    <property type="entry name" value="Biofilm_reg_signaling"/>
</dbReference>
<evidence type="ECO:0000313" key="5">
    <source>
        <dbReference type="Proteomes" id="UP000253420"/>
    </source>
</evidence>
<evidence type="ECO:0000259" key="3">
    <source>
        <dbReference type="PROSITE" id="PS50887"/>
    </source>
</evidence>
<dbReference type="InterPro" id="IPR043128">
    <property type="entry name" value="Rev_trsase/Diguanyl_cyclase"/>
</dbReference>
<dbReference type="Pfam" id="PF00563">
    <property type="entry name" value="EAL"/>
    <property type="match status" value="1"/>
</dbReference>
<keyword evidence="1" id="KW-0472">Membrane</keyword>
<protein>
    <submittedName>
        <fullName evidence="4">Phosphodiesterase</fullName>
    </submittedName>
</protein>
<organism evidence="4 5">
    <name type="scientific">Phyllobacterium salinisoli</name>
    <dbReference type="NCBI Taxonomy" id="1899321"/>
    <lineage>
        <taxon>Bacteria</taxon>
        <taxon>Pseudomonadati</taxon>
        <taxon>Pseudomonadota</taxon>
        <taxon>Alphaproteobacteria</taxon>
        <taxon>Hyphomicrobiales</taxon>
        <taxon>Phyllobacteriaceae</taxon>
        <taxon>Phyllobacterium</taxon>
    </lineage>
</organism>
<dbReference type="Pfam" id="PF00990">
    <property type="entry name" value="GGDEF"/>
    <property type="match status" value="1"/>
</dbReference>
<gene>
    <name evidence="4" type="ORF">DUT91_05515</name>
</gene>
<dbReference type="Gene3D" id="3.30.70.270">
    <property type="match status" value="1"/>
</dbReference>
<dbReference type="EMBL" id="QOZG01000002">
    <property type="protein sequence ID" value="RCS24906.1"/>
    <property type="molecule type" value="Genomic_DNA"/>
</dbReference>
<dbReference type="NCBIfam" id="TIGR00254">
    <property type="entry name" value="GGDEF"/>
    <property type="match status" value="1"/>
</dbReference>
<dbReference type="SUPFAM" id="SSF55073">
    <property type="entry name" value="Nucleotide cyclase"/>
    <property type="match status" value="1"/>
</dbReference>
<evidence type="ECO:0000259" key="2">
    <source>
        <dbReference type="PROSITE" id="PS50883"/>
    </source>
</evidence>
<feature type="transmembrane region" description="Helical" evidence="1">
    <location>
        <begin position="53"/>
        <end position="72"/>
    </location>
</feature>
<feature type="transmembrane region" description="Helical" evidence="1">
    <location>
        <begin position="87"/>
        <end position="111"/>
    </location>
</feature>
<sequence>MMPVNSIFKNFVEATTQWGNPSQGEMRRVQIGGFVAMFLKASNRNRLRRIERIYLVWGAALGAAISVSGFVLDTRFRLFVGLGNDAWATFTGTIMHFLMLFLPFIMGGIFLELGRRQQRFLDQMHRYEQAEALTRKQAHSDTLTGLFNRTYLAKMMEEGLSTGQWETRRAYAYLLDLDDFKHINDTMGHAAGDHVLIAVATRLKQTAADGDIVVRLGGDEFFVVHFLEGDQDPGDFAERMIAAVTQSISFGDAQITPNASIGIALVGRDGKTRSDILRCADLALYEAKGEPTSTYRFYSAELKLVSDRQAALETEMRRGIAQKEFEVYYQPIYSVSTGKLRSFEALLRWKHPERGMISPVEFIPIAERSGMIIPIGHQVLRDACRAAASWPDLIGVAVNLSAVQFKDGGLVDKIEEALRESGLAPDRLDLEITESLLLEPSPRVVSAIERVRELGIHLTMDDFGTGFSSLNNLRRFRFDRLKIDRSFTRDLDKNDSAEIIKSMISLSKALRMEATLEGVENETQLAFARNEGATEVQGFYYAKPMTVEDVAILLRDHLHMEKSTGMAA</sequence>
<dbReference type="InterPro" id="IPR035919">
    <property type="entry name" value="EAL_sf"/>
</dbReference>
<dbReference type="CDD" id="cd01949">
    <property type="entry name" value="GGDEF"/>
    <property type="match status" value="1"/>
</dbReference>
<dbReference type="CDD" id="cd01948">
    <property type="entry name" value="EAL"/>
    <property type="match status" value="1"/>
</dbReference>
<dbReference type="PANTHER" id="PTHR44757:SF2">
    <property type="entry name" value="BIOFILM ARCHITECTURE MAINTENANCE PROTEIN MBAA"/>
    <property type="match status" value="1"/>
</dbReference>
<keyword evidence="1" id="KW-0812">Transmembrane</keyword>
<dbReference type="InterPro" id="IPR001633">
    <property type="entry name" value="EAL_dom"/>
</dbReference>
<dbReference type="InterPro" id="IPR029787">
    <property type="entry name" value="Nucleotide_cyclase"/>
</dbReference>
<comment type="caution">
    <text evidence="4">The sequence shown here is derived from an EMBL/GenBank/DDBJ whole genome shotgun (WGS) entry which is preliminary data.</text>
</comment>
<dbReference type="SMART" id="SM00052">
    <property type="entry name" value="EAL"/>
    <property type="match status" value="1"/>
</dbReference>